<reference evidence="2 3" key="1">
    <citation type="journal article" date="2017" name="Front. Microbiol.">
        <title>New Insights into the Diversity of the Genus Faecalibacterium.</title>
        <authorList>
            <person name="Benevides L."/>
            <person name="Burman S."/>
            <person name="Martin R."/>
            <person name="Robert V."/>
            <person name="Thomas M."/>
            <person name="Miquel S."/>
            <person name="Chain F."/>
            <person name="Sokol H."/>
            <person name="Bermudez-Humaran L.G."/>
            <person name="Morrison M."/>
            <person name="Langella P."/>
            <person name="Azevedo V.A."/>
            <person name="Chatel J.M."/>
            <person name="Soares S."/>
        </authorList>
    </citation>
    <scope>NUCLEOTIDE SEQUENCE [LARGE SCALE GENOMIC DNA]</scope>
    <source>
        <strain evidence="3">CNCM I-4540</strain>
    </source>
</reference>
<gene>
    <name evidence="2" type="ORF">CGS46_12890</name>
</gene>
<feature type="region of interest" description="Disordered" evidence="1">
    <location>
        <begin position="1"/>
        <end position="23"/>
    </location>
</feature>
<evidence type="ECO:0000313" key="2">
    <source>
        <dbReference type="EMBL" id="PDX57414.1"/>
    </source>
</evidence>
<dbReference type="AlphaFoldDB" id="A0A2A6Z7S0"/>
<evidence type="ECO:0000256" key="1">
    <source>
        <dbReference type="SAM" id="MobiDB-lite"/>
    </source>
</evidence>
<keyword evidence="3" id="KW-1185">Reference proteome</keyword>
<dbReference type="Proteomes" id="UP000220752">
    <property type="component" value="Unassembled WGS sequence"/>
</dbReference>
<comment type="caution">
    <text evidence="2">The sequence shown here is derived from an EMBL/GenBank/DDBJ whole genome shotgun (WGS) entry which is preliminary data.</text>
</comment>
<protein>
    <submittedName>
        <fullName evidence="2">Uncharacterized protein</fullName>
    </submittedName>
</protein>
<name>A0A2A6Z7S0_9FIRM</name>
<evidence type="ECO:0000313" key="3">
    <source>
        <dbReference type="Proteomes" id="UP000220752"/>
    </source>
</evidence>
<dbReference type="EMBL" id="NMTQ01000037">
    <property type="protein sequence ID" value="PDX57414.1"/>
    <property type="molecule type" value="Genomic_DNA"/>
</dbReference>
<proteinExistence type="predicted"/>
<organism evidence="2 3">
    <name type="scientific">Faecalibacterium langellae</name>
    <dbReference type="NCBI Taxonomy" id="3435293"/>
    <lineage>
        <taxon>Bacteria</taxon>
        <taxon>Bacillati</taxon>
        <taxon>Bacillota</taxon>
        <taxon>Clostridia</taxon>
        <taxon>Eubacteriales</taxon>
        <taxon>Oscillospiraceae</taxon>
        <taxon>Faecalibacterium</taxon>
    </lineage>
</organism>
<accession>A0A2A6Z7S0</accession>
<sequence length="115" mass="12941">MKNNFPFRPHWKKPEEPKAAPETSQYLPRAVELTVEQHKPEEGLRVLLEGFAHYFNCTAEALGPYPLADTAMLIVLYTHIAASLSYQDPAAAKMAEQIEKVVKLPPVDFYAASKK</sequence>